<dbReference type="SUPFAM" id="SSF49464">
    <property type="entry name" value="Carboxypeptidase regulatory domain-like"/>
    <property type="match status" value="1"/>
</dbReference>
<keyword evidence="3 8" id="KW-1134">Transmembrane beta strand</keyword>
<dbReference type="OrthoDB" id="9768177at2"/>
<dbReference type="InterPro" id="IPR023996">
    <property type="entry name" value="TonB-dep_OMP_SusC/RagA"/>
</dbReference>
<dbReference type="InterPro" id="IPR036942">
    <property type="entry name" value="Beta-barrel_TonB_sf"/>
</dbReference>
<comment type="subcellular location">
    <subcellularLocation>
        <location evidence="1 8">Cell outer membrane</location>
        <topology evidence="1 8">Multi-pass membrane protein</topology>
    </subcellularLocation>
</comment>
<dbReference type="InterPro" id="IPR023997">
    <property type="entry name" value="TonB-dep_OMP_SusC/RagA_CS"/>
</dbReference>
<evidence type="ECO:0000256" key="2">
    <source>
        <dbReference type="ARBA" id="ARBA00022448"/>
    </source>
</evidence>
<dbReference type="Gene3D" id="2.40.170.20">
    <property type="entry name" value="TonB-dependent receptor, beta-barrel domain"/>
    <property type="match status" value="1"/>
</dbReference>
<keyword evidence="2 8" id="KW-0813">Transport</keyword>
<evidence type="ECO:0000259" key="10">
    <source>
        <dbReference type="Pfam" id="PF00593"/>
    </source>
</evidence>
<evidence type="ECO:0000256" key="3">
    <source>
        <dbReference type="ARBA" id="ARBA00022452"/>
    </source>
</evidence>
<dbReference type="Proteomes" id="UP000198424">
    <property type="component" value="Unassembled WGS sequence"/>
</dbReference>
<evidence type="ECO:0000313" key="14">
    <source>
        <dbReference type="Proteomes" id="UP000028712"/>
    </source>
</evidence>
<reference evidence="12 14" key="1">
    <citation type="submission" date="2014-07" db="EMBL/GenBank/DDBJ databases">
        <title>Genome of Flavobacterium hydatis DSM 2063.</title>
        <authorList>
            <person name="Pipes S.E."/>
            <person name="Stropko S.J."/>
            <person name="Newman J.D."/>
        </authorList>
    </citation>
    <scope>NUCLEOTIDE SEQUENCE [LARGE SCALE GENOMIC DNA]</scope>
    <source>
        <strain evidence="12 14">DSM 2063</strain>
    </source>
</reference>
<dbReference type="Gene3D" id="2.60.40.1120">
    <property type="entry name" value="Carboxypeptidase-like, regulatory domain"/>
    <property type="match status" value="1"/>
</dbReference>
<reference evidence="13 15" key="2">
    <citation type="submission" date="2016-11" db="EMBL/GenBank/DDBJ databases">
        <title>Whole genomes of Flavobacteriaceae.</title>
        <authorList>
            <person name="Stine C."/>
            <person name="Li C."/>
            <person name="Tadesse D."/>
        </authorList>
    </citation>
    <scope>NUCLEOTIDE SEQUENCE [LARGE SCALE GENOMIC DNA]</scope>
    <source>
        <strain evidence="13 15">ATCC 29551</strain>
    </source>
</reference>
<dbReference type="NCBIfam" id="TIGR04056">
    <property type="entry name" value="OMP_RagA_SusC"/>
    <property type="match status" value="1"/>
</dbReference>
<dbReference type="AlphaFoldDB" id="A0A086AKS9"/>
<feature type="domain" description="TonB-dependent receptor plug" evidence="11">
    <location>
        <begin position="134"/>
        <end position="260"/>
    </location>
</feature>
<gene>
    <name evidence="13" type="ORF">B0A62_09505</name>
    <name evidence="12" type="ORF">IW20_08090</name>
</gene>
<keyword evidence="15" id="KW-1185">Reference proteome</keyword>
<keyword evidence="12" id="KW-0675">Receptor</keyword>
<dbReference type="PROSITE" id="PS52016">
    <property type="entry name" value="TONB_DEPENDENT_REC_3"/>
    <property type="match status" value="1"/>
</dbReference>
<dbReference type="EMBL" id="MUGY01000008">
    <property type="protein sequence ID" value="OXA95129.1"/>
    <property type="molecule type" value="Genomic_DNA"/>
</dbReference>
<evidence type="ECO:0000256" key="1">
    <source>
        <dbReference type="ARBA" id="ARBA00004571"/>
    </source>
</evidence>
<evidence type="ECO:0000313" key="15">
    <source>
        <dbReference type="Proteomes" id="UP000198424"/>
    </source>
</evidence>
<keyword evidence="6 8" id="KW-0472">Membrane</keyword>
<keyword evidence="4 8" id="KW-0812">Transmembrane</keyword>
<dbReference type="InterPro" id="IPR012910">
    <property type="entry name" value="Plug_dom"/>
</dbReference>
<dbReference type="Gene3D" id="2.170.130.10">
    <property type="entry name" value="TonB-dependent receptor, plug domain"/>
    <property type="match status" value="1"/>
</dbReference>
<accession>A0A086AKS9</accession>
<keyword evidence="7 8" id="KW-0998">Cell outer membrane</keyword>
<evidence type="ECO:0000256" key="5">
    <source>
        <dbReference type="ARBA" id="ARBA00023077"/>
    </source>
</evidence>
<dbReference type="InterPro" id="IPR039426">
    <property type="entry name" value="TonB-dep_rcpt-like"/>
</dbReference>
<evidence type="ECO:0000256" key="4">
    <source>
        <dbReference type="ARBA" id="ARBA00022692"/>
    </source>
</evidence>
<dbReference type="InterPro" id="IPR000531">
    <property type="entry name" value="Beta-barrel_TonB"/>
</dbReference>
<dbReference type="Pfam" id="PF13715">
    <property type="entry name" value="CarbopepD_reg_2"/>
    <property type="match status" value="1"/>
</dbReference>
<feature type="domain" description="TonB-dependent receptor-like beta-barrel" evidence="10">
    <location>
        <begin position="420"/>
        <end position="978"/>
    </location>
</feature>
<dbReference type="InterPro" id="IPR008969">
    <property type="entry name" value="CarboxyPept-like_regulatory"/>
</dbReference>
<dbReference type="STRING" id="991.IW20_08090"/>
<comment type="caution">
    <text evidence="12">The sequence shown here is derived from an EMBL/GenBank/DDBJ whole genome shotgun (WGS) entry which is preliminary data.</text>
</comment>
<dbReference type="EMBL" id="JPRM01000010">
    <property type="protein sequence ID" value="KFF17293.1"/>
    <property type="molecule type" value="Genomic_DNA"/>
</dbReference>
<evidence type="ECO:0000256" key="6">
    <source>
        <dbReference type="ARBA" id="ARBA00023136"/>
    </source>
</evidence>
<keyword evidence="5 9" id="KW-0798">TonB box</keyword>
<comment type="similarity">
    <text evidence="8 9">Belongs to the TonB-dependent receptor family.</text>
</comment>
<protein>
    <submittedName>
        <fullName evidence="13">SusC/RagA family TonB-linked outer membrane protein</fullName>
    </submittedName>
    <submittedName>
        <fullName evidence="12">TonB-dependent receptor</fullName>
    </submittedName>
</protein>
<dbReference type="Proteomes" id="UP000028712">
    <property type="component" value="Unassembled WGS sequence"/>
</dbReference>
<dbReference type="InterPro" id="IPR037066">
    <property type="entry name" value="Plug_dom_sf"/>
</dbReference>
<evidence type="ECO:0000259" key="11">
    <source>
        <dbReference type="Pfam" id="PF07715"/>
    </source>
</evidence>
<evidence type="ECO:0000256" key="9">
    <source>
        <dbReference type="RuleBase" id="RU003357"/>
    </source>
</evidence>
<evidence type="ECO:0000313" key="12">
    <source>
        <dbReference type="EMBL" id="KFF17293.1"/>
    </source>
</evidence>
<evidence type="ECO:0000313" key="13">
    <source>
        <dbReference type="EMBL" id="OXA95129.1"/>
    </source>
</evidence>
<sequence>MKNLSFNKGRPSCLCIFIFAILLSNHIYAIEPTFGSYTKQSQHQITGTVTDATGPLPSVTVIVKGTAHSAVTDEKGNFSITANPTDVLVFSFIGYATQEIIIGNQTSLNVILSEDSTQLKEVTINAGYYSVKDKERTGSIARVTAKDIQKQPVSNPLAAMQGRMAGVNITQTTGVPGGGFNIQIRGKSSMRADGNSPLYIVNGIPFGSENLGNTLTSSGILPENGLSPLNSINPADIESIEVLKDADATAIYGSRGANGVVLISTKKGQTGKTRFSINTYTGAGNVTRKLKLMNTSQYLAMRRQAFSNDGFTDYPAYAYDVNGTWDQNRYTDWQEELIGGTAMTNSIQATISGGYEKTRFLMSGTHYKETTVFPGDFNYRKNTFNFNLNHISEDNKFSASLSGNYTGDSNNLLGTDLTAEAYSLAPNAPKPYNEDGSLNWENSTWNNPYRLLEEKYLAKNNNLIATGMLAYRPLEGMELKAGLGYTDARLQESKTSPHTIYDPAFGFGSEASSLLLSNTNVQSWNFEPQISYQKEILGGKLNTLVGATFQSRNGRQSAFYAWGFTTNDLINNIVAASSLTALSNTNTQYRYNALFARINYSHADKYFLNLTGRRDGSSRFGPGKRFANFGAVGAAWIFSNEEFLSNNTKWLSFGKLRGSFGTTGNDQIGDYQYLNTYSLSGLPYQGTIGLQPTRLFNPDFSWENNKKIEAALELGFFRDKLYLTVAHYRNRSSNQLVGIPLPGTTGFTSVMANLDATVQNTGWEFELQVRPVSGDHFSWTTALNMTIPRNKLISFPDLAGSTYSNQYVIGQPLDIRKVYHYTGMNPQTGVYEFEDYDGDGQITASGDRESIVRTAPEFYGGLQNSIRYKNWQFDFLAQFVKQLGSNYHYLGILPGVANNLPADFSNAWQHPGDNSTIQPYTTGLNSEATNAYYRYLGSDGAYSDASFIRLKNISLSYTLPLAWLETTKCRIYMQGQNLFTITRFKGPDPENQSSGKLPPLRIISVGVELNF</sequence>
<organism evidence="12 14">
    <name type="scientific">Flavobacterium hydatis</name>
    <name type="common">Cytophaga aquatilis</name>
    <dbReference type="NCBI Taxonomy" id="991"/>
    <lineage>
        <taxon>Bacteria</taxon>
        <taxon>Pseudomonadati</taxon>
        <taxon>Bacteroidota</taxon>
        <taxon>Flavobacteriia</taxon>
        <taxon>Flavobacteriales</taxon>
        <taxon>Flavobacteriaceae</taxon>
        <taxon>Flavobacterium</taxon>
    </lineage>
</organism>
<proteinExistence type="inferred from homology"/>
<dbReference type="RefSeq" id="WP_035620662.1">
    <property type="nucleotide sequence ID" value="NZ_JBEWQG010000003.1"/>
</dbReference>
<dbReference type="GO" id="GO:0009279">
    <property type="term" value="C:cell outer membrane"/>
    <property type="evidence" value="ECO:0007669"/>
    <property type="project" value="UniProtKB-SubCell"/>
</dbReference>
<dbReference type="NCBIfam" id="TIGR04057">
    <property type="entry name" value="SusC_RagA_signa"/>
    <property type="match status" value="1"/>
</dbReference>
<dbReference type="Pfam" id="PF00593">
    <property type="entry name" value="TonB_dep_Rec_b-barrel"/>
    <property type="match status" value="1"/>
</dbReference>
<evidence type="ECO:0000256" key="7">
    <source>
        <dbReference type="ARBA" id="ARBA00023237"/>
    </source>
</evidence>
<name>A0A086AKS9_FLAHY</name>
<dbReference type="Pfam" id="PF07715">
    <property type="entry name" value="Plug"/>
    <property type="match status" value="1"/>
</dbReference>
<dbReference type="eggNOG" id="COG1629">
    <property type="taxonomic scope" value="Bacteria"/>
</dbReference>
<dbReference type="SUPFAM" id="SSF56935">
    <property type="entry name" value="Porins"/>
    <property type="match status" value="1"/>
</dbReference>
<evidence type="ECO:0000256" key="8">
    <source>
        <dbReference type="PROSITE-ProRule" id="PRU01360"/>
    </source>
</evidence>